<sequence length="93" mass="10511">MTTNSAHEDETWDYTLYVPHDDRAAAVARATLRAVLALHDLTHLTDRAELLATELLSNALRHTDGPASMRLWWSDGKLRIGVWDTDPVSYTHL</sequence>
<gene>
    <name evidence="1" type="ORF">ADK38_10145</name>
</gene>
<dbReference type="SUPFAM" id="SSF55874">
    <property type="entry name" value="ATPase domain of HSP90 chaperone/DNA topoisomerase II/histidine kinase"/>
    <property type="match status" value="1"/>
</dbReference>
<evidence type="ECO:0000313" key="2">
    <source>
        <dbReference type="Proteomes" id="UP000037020"/>
    </source>
</evidence>
<name>A0ABR5JAS2_9ACTN</name>
<keyword evidence="2" id="KW-1185">Reference proteome</keyword>
<feature type="non-terminal residue" evidence="1">
    <location>
        <position position="93"/>
    </location>
</feature>
<protein>
    <submittedName>
        <fullName evidence="1">ATPase</fullName>
    </submittedName>
</protein>
<accession>A0ABR5JAS2</accession>
<dbReference type="Gene3D" id="3.30.565.10">
    <property type="entry name" value="Histidine kinase-like ATPase, C-terminal domain"/>
    <property type="match status" value="1"/>
</dbReference>
<dbReference type="PANTHER" id="PTHR35526:SF3">
    <property type="entry name" value="ANTI-SIGMA-F FACTOR RSBW"/>
    <property type="match status" value="1"/>
</dbReference>
<dbReference type="InterPro" id="IPR050267">
    <property type="entry name" value="Anti-sigma-factor_SerPK"/>
</dbReference>
<dbReference type="PANTHER" id="PTHR35526">
    <property type="entry name" value="ANTI-SIGMA-F FACTOR RSBW-RELATED"/>
    <property type="match status" value="1"/>
</dbReference>
<proteinExistence type="predicted"/>
<dbReference type="Proteomes" id="UP000037020">
    <property type="component" value="Unassembled WGS sequence"/>
</dbReference>
<reference evidence="1 2" key="1">
    <citation type="submission" date="2015-07" db="EMBL/GenBank/DDBJ databases">
        <authorList>
            <person name="Ju K.-S."/>
            <person name="Doroghazi J.R."/>
            <person name="Metcalf W.W."/>
        </authorList>
    </citation>
    <scope>NUCLEOTIDE SEQUENCE [LARGE SCALE GENOMIC DNA]</scope>
    <source>
        <strain evidence="1 2">NRRL B-3589</strain>
    </source>
</reference>
<dbReference type="EMBL" id="LGUT01000856">
    <property type="protein sequence ID" value="KOG90176.1"/>
    <property type="molecule type" value="Genomic_DNA"/>
</dbReference>
<organism evidence="1 2">
    <name type="scientific">Streptomyces varsoviensis</name>
    <dbReference type="NCBI Taxonomy" id="67373"/>
    <lineage>
        <taxon>Bacteria</taxon>
        <taxon>Bacillati</taxon>
        <taxon>Actinomycetota</taxon>
        <taxon>Actinomycetes</taxon>
        <taxon>Kitasatosporales</taxon>
        <taxon>Streptomycetaceae</taxon>
        <taxon>Streptomyces</taxon>
    </lineage>
</organism>
<evidence type="ECO:0000313" key="1">
    <source>
        <dbReference type="EMBL" id="KOG90176.1"/>
    </source>
</evidence>
<dbReference type="InterPro" id="IPR036890">
    <property type="entry name" value="HATPase_C_sf"/>
</dbReference>
<comment type="caution">
    <text evidence="1">The sequence shown here is derived from an EMBL/GenBank/DDBJ whole genome shotgun (WGS) entry which is preliminary data.</text>
</comment>